<dbReference type="EMBL" id="NJGC01000004">
    <property type="protein sequence ID" value="PAM73123.1"/>
    <property type="molecule type" value="Genomic_DNA"/>
</dbReference>
<evidence type="ECO:0000313" key="2">
    <source>
        <dbReference type="Proteomes" id="UP000216433"/>
    </source>
</evidence>
<name>A0A270NLX3_STEMA</name>
<dbReference type="AlphaFoldDB" id="A0A270NLX3"/>
<sequence>MLEALFLATAKAAPASTAAASAGYDWKWLVPVATLILGFGLKWLQDHITEKDRRRHAEILRREQRYDALRMRRLDAERENLLALQPMVIAFMRAATDAYKLKVKSFGEGSGAAQYLPEGAQAREDKHLALAKVEDELRESSAAIIPLHARIHSEEVRAALNHLVDIVWEAMGAQSSLRMTRIWSQVDQPHNELHTVMGRVIKHLEDENQQLGDPSAR</sequence>
<comment type="caution">
    <text evidence="1">The sequence shown here is derived from an EMBL/GenBank/DDBJ whole genome shotgun (WGS) entry which is preliminary data.</text>
</comment>
<accession>A0A270NLX3</accession>
<organism evidence="1 2">
    <name type="scientific">Stenotrophomonas maltophilia</name>
    <name type="common">Pseudomonas maltophilia</name>
    <name type="synonym">Xanthomonas maltophilia</name>
    <dbReference type="NCBI Taxonomy" id="40324"/>
    <lineage>
        <taxon>Bacteria</taxon>
        <taxon>Pseudomonadati</taxon>
        <taxon>Pseudomonadota</taxon>
        <taxon>Gammaproteobacteria</taxon>
        <taxon>Lysobacterales</taxon>
        <taxon>Lysobacteraceae</taxon>
        <taxon>Stenotrophomonas</taxon>
        <taxon>Stenotrophomonas maltophilia group</taxon>
    </lineage>
</organism>
<dbReference type="Proteomes" id="UP000216433">
    <property type="component" value="Unassembled WGS sequence"/>
</dbReference>
<protein>
    <submittedName>
        <fullName evidence="1">Uncharacterized protein</fullName>
    </submittedName>
</protein>
<evidence type="ECO:0000313" key="1">
    <source>
        <dbReference type="EMBL" id="PAM73123.1"/>
    </source>
</evidence>
<gene>
    <name evidence="1" type="ORF">CEK00_04560</name>
</gene>
<dbReference type="RefSeq" id="WP_095377363.1">
    <property type="nucleotide sequence ID" value="NZ_NJGC01000004.1"/>
</dbReference>
<reference evidence="1 2" key="1">
    <citation type="submission" date="2017-06" db="EMBL/GenBank/DDBJ databases">
        <title>Genome sequencing and assembly of Stenotrophomonas maltophilia DF07.</title>
        <authorList>
            <person name="Iyer R."/>
        </authorList>
    </citation>
    <scope>NUCLEOTIDE SEQUENCE [LARGE SCALE GENOMIC DNA]</scope>
    <source>
        <strain evidence="1 2">DF07</strain>
    </source>
</reference>
<proteinExistence type="predicted"/>